<dbReference type="Gene3D" id="3.40.50.150">
    <property type="entry name" value="Vaccinia Virus protein VP39"/>
    <property type="match status" value="1"/>
</dbReference>
<dbReference type="Proteomes" id="UP000325466">
    <property type="component" value="Unassembled WGS sequence"/>
</dbReference>
<name>A0ABQ0YVE3_9NOCA</name>
<dbReference type="PANTHER" id="PTHR43861">
    <property type="entry name" value="TRANS-ACONITATE 2-METHYLTRANSFERASE-RELATED"/>
    <property type="match status" value="1"/>
</dbReference>
<dbReference type="InterPro" id="IPR029063">
    <property type="entry name" value="SAM-dependent_MTases_sf"/>
</dbReference>
<dbReference type="Pfam" id="PF01209">
    <property type="entry name" value="Ubie_methyltran"/>
    <property type="match status" value="1"/>
</dbReference>
<evidence type="ECO:0000313" key="1">
    <source>
        <dbReference type="EMBL" id="GES40340.1"/>
    </source>
</evidence>
<organism evidence="1 2">
    <name type="scientific">Rhodococcus aetherivorans</name>
    <dbReference type="NCBI Taxonomy" id="191292"/>
    <lineage>
        <taxon>Bacteria</taxon>
        <taxon>Bacillati</taxon>
        <taxon>Actinomycetota</taxon>
        <taxon>Actinomycetes</taxon>
        <taxon>Mycobacteriales</taxon>
        <taxon>Nocardiaceae</taxon>
        <taxon>Rhodococcus</taxon>
    </lineage>
</organism>
<dbReference type="PANTHER" id="PTHR43861:SF1">
    <property type="entry name" value="TRANS-ACONITATE 2-METHYLTRANSFERASE"/>
    <property type="match status" value="1"/>
</dbReference>
<sequence>MYPLDVPGARHSAFGTETFGTAIGYRLHSRWASEVPSSDSRTRGRGMTDAVDETARLASTFDDASGDFDRLTPTVWGPAGQALVFQLGPGPGATVLDVCCGAGASALPAAAAVGPTGRVHAIDVADELLELGRLVAAERALQNIDFVCADATTWEPPSAVPEAGYDALAISYGVFLLPHMDATFDRLVGLVRHGGRIGVTVWRAGAMEEISATLFDVVGCRNPAVAGRPSLRDRTPLHAIDLPRTLEAWLAAAGTHSVEVRTLSNLLPATEELCWTLVTATGLRAALAGLDADAVAAVRAEFLAAVTERGIHTIDATTLVGTATVRRPPATV</sequence>
<reference evidence="1 2" key="1">
    <citation type="journal article" date="2018" name="Biodegradation">
        <title>1,4-Dioxane degradation characteristics of Rhodococcus aetherivorans JCM 14343.</title>
        <authorList>
            <person name="Inoue D."/>
            <person name="Tsunoda T."/>
            <person name="Yamamoto N."/>
            <person name="Ike M."/>
            <person name="Sei K."/>
        </authorList>
    </citation>
    <scope>NUCLEOTIDE SEQUENCE [LARGE SCALE GENOMIC DNA]</scope>
    <source>
        <strain evidence="1 2">JCM 14343</strain>
    </source>
</reference>
<dbReference type="GO" id="GO:0008168">
    <property type="term" value="F:methyltransferase activity"/>
    <property type="evidence" value="ECO:0007669"/>
    <property type="project" value="UniProtKB-KW"/>
</dbReference>
<evidence type="ECO:0000313" key="2">
    <source>
        <dbReference type="Proteomes" id="UP000325466"/>
    </source>
</evidence>
<proteinExistence type="predicted"/>
<dbReference type="CDD" id="cd02440">
    <property type="entry name" value="AdoMet_MTases"/>
    <property type="match status" value="1"/>
</dbReference>
<protein>
    <submittedName>
        <fullName evidence="1">Ubiquinone/menaquinone biosynthesis methyltransferase UbiE</fullName>
        <ecNumber evidence="1">2.1.1.-</ecNumber>
    </submittedName>
</protein>
<keyword evidence="1" id="KW-0489">Methyltransferase</keyword>
<dbReference type="SUPFAM" id="SSF53335">
    <property type="entry name" value="S-adenosyl-L-methionine-dependent methyltransferases"/>
    <property type="match status" value="1"/>
</dbReference>
<accession>A0ABQ0YVE3</accession>
<dbReference type="EC" id="2.1.1.-" evidence="1"/>
<comment type="caution">
    <text evidence="1">The sequence shown here is derived from an EMBL/GenBank/DDBJ whole genome shotgun (WGS) entry which is preliminary data.</text>
</comment>
<dbReference type="EMBL" id="BLAH01000197">
    <property type="protein sequence ID" value="GES40340.1"/>
    <property type="molecule type" value="Genomic_DNA"/>
</dbReference>
<dbReference type="GO" id="GO:0032259">
    <property type="term" value="P:methylation"/>
    <property type="evidence" value="ECO:0007669"/>
    <property type="project" value="UniProtKB-KW"/>
</dbReference>
<keyword evidence="2" id="KW-1185">Reference proteome</keyword>
<keyword evidence="1" id="KW-0830">Ubiquinone</keyword>
<gene>
    <name evidence="1" type="ORF">RAJCM14343_5623</name>
</gene>
<keyword evidence="1" id="KW-0808">Transferase</keyword>